<evidence type="ECO:0008006" key="3">
    <source>
        <dbReference type="Google" id="ProtNLM"/>
    </source>
</evidence>
<evidence type="ECO:0000313" key="1">
    <source>
        <dbReference type="EMBL" id="ETX03059.1"/>
    </source>
</evidence>
<dbReference type="Gene3D" id="3.40.630.10">
    <property type="entry name" value="Zn peptidases"/>
    <property type="match status" value="1"/>
</dbReference>
<dbReference type="EMBL" id="AZHW01000082">
    <property type="protein sequence ID" value="ETX03059.1"/>
    <property type="molecule type" value="Genomic_DNA"/>
</dbReference>
<gene>
    <name evidence="1" type="ORF">ETSY1_01435</name>
</gene>
<organism evidence="1 2">
    <name type="scientific">Entotheonella factor</name>
    <dbReference type="NCBI Taxonomy" id="1429438"/>
    <lineage>
        <taxon>Bacteria</taxon>
        <taxon>Pseudomonadati</taxon>
        <taxon>Nitrospinota/Tectimicrobiota group</taxon>
        <taxon>Candidatus Tectimicrobiota</taxon>
        <taxon>Candidatus Entotheonellia</taxon>
        <taxon>Candidatus Entotheonellales</taxon>
        <taxon>Candidatus Entotheonellaceae</taxon>
        <taxon>Candidatus Entotheonella</taxon>
    </lineage>
</organism>
<dbReference type="SUPFAM" id="SSF53187">
    <property type="entry name" value="Zn-dependent exopeptidases"/>
    <property type="match status" value="1"/>
</dbReference>
<accession>W4LY72</accession>
<dbReference type="Proteomes" id="UP000019141">
    <property type="component" value="Unassembled WGS sequence"/>
</dbReference>
<protein>
    <recommendedName>
        <fullName evidence="3">Peptidase M28 domain-containing protein</fullName>
    </recommendedName>
</protein>
<comment type="caution">
    <text evidence="1">The sequence shown here is derived from an EMBL/GenBank/DDBJ whole genome shotgun (WGS) entry which is preliminary data.</text>
</comment>
<proteinExistence type="predicted"/>
<dbReference type="AlphaFoldDB" id="W4LY72"/>
<reference evidence="1 2" key="1">
    <citation type="journal article" date="2014" name="Nature">
        <title>An environmental bacterial taxon with a large and distinct metabolic repertoire.</title>
        <authorList>
            <person name="Wilson M.C."/>
            <person name="Mori T."/>
            <person name="Ruckert C."/>
            <person name="Uria A.R."/>
            <person name="Helf M.J."/>
            <person name="Takada K."/>
            <person name="Gernert C."/>
            <person name="Steffens U.A."/>
            <person name="Heycke N."/>
            <person name="Schmitt S."/>
            <person name="Rinke C."/>
            <person name="Helfrich E.J."/>
            <person name="Brachmann A.O."/>
            <person name="Gurgui C."/>
            <person name="Wakimoto T."/>
            <person name="Kracht M."/>
            <person name="Crusemann M."/>
            <person name="Hentschel U."/>
            <person name="Abe I."/>
            <person name="Matsunaga S."/>
            <person name="Kalinowski J."/>
            <person name="Takeyama H."/>
            <person name="Piel J."/>
        </authorList>
    </citation>
    <scope>NUCLEOTIDE SEQUENCE [LARGE SCALE GENOMIC DNA]</scope>
    <source>
        <strain evidence="2">TSY1</strain>
    </source>
</reference>
<name>W4LY72_ENTF1</name>
<keyword evidence="2" id="KW-1185">Reference proteome</keyword>
<dbReference type="HOGENOM" id="CLU_653253_0_0_7"/>
<sequence length="380" mass="40989">MKQFISHILEAYDAQGNHRTGTRVDAVSGEWLAGEIKALGFEPSLDRFLFNRIDIDKAIVRLNAEEWAGTPIFDGTYTTPDGVSGSLGALGSEAEIAVAPVLPNVTGSQRQAYEAARREGRYKAILATTDESQVKSGVTLINADHYTAPFGPPVLQLSSAYGLKLQDAVTHRAEATVIATVSRTETEAFNVGAQVKGQDASLPPLVVMTPRSGWWTCASERGGGLAAWLAILRALGKQPPRRDVWLIATTGHELGHVGLDQFLTQHPDLLSLAHAWIHLGANFAARDGRVVYQASEPALMEVGLKAFNANGARWDEVAPIGERPRGEARNIYDGGGRYVSLIGSNPLFHHPDDRWPDAVDLEKTARLVASCVDVAMALAQ</sequence>
<evidence type="ECO:0000313" key="2">
    <source>
        <dbReference type="Proteomes" id="UP000019141"/>
    </source>
</evidence>